<evidence type="ECO:0000313" key="2">
    <source>
        <dbReference type="EMBL" id="CAB0007063.1"/>
    </source>
</evidence>
<proteinExistence type="predicted"/>
<dbReference type="EMBL" id="CADCXU010018664">
    <property type="protein sequence ID" value="CAB0007061.1"/>
    <property type="molecule type" value="Genomic_DNA"/>
</dbReference>
<keyword evidence="3" id="KW-1185">Reference proteome</keyword>
<evidence type="ECO:0000313" key="1">
    <source>
        <dbReference type="EMBL" id="CAB0007061.1"/>
    </source>
</evidence>
<gene>
    <name evidence="1" type="ORF">NTEN_LOCUS12456</name>
    <name evidence="2" type="ORF">NTEN_LOCUS12458</name>
</gene>
<protein>
    <submittedName>
        <fullName evidence="1">Uncharacterized protein</fullName>
    </submittedName>
</protein>
<evidence type="ECO:0000313" key="3">
    <source>
        <dbReference type="Proteomes" id="UP000479000"/>
    </source>
</evidence>
<organism evidence="1 3">
    <name type="scientific">Nesidiocoris tenuis</name>
    <dbReference type="NCBI Taxonomy" id="355587"/>
    <lineage>
        <taxon>Eukaryota</taxon>
        <taxon>Metazoa</taxon>
        <taxon>Ecdysozoa</taxon>
        <taxon>Arthropoda</taxon>
        <taxon>Hexapoda</taxon>
        <taxon>Insecta</taxon>
        <taxon>Pterygota</taxon>
        <taxon>Neoptera</taxon>
        <taxon>Paraneoptera</taxon>
        <taxon>Hemiptera</taxon>
        <taxon>Heteroptera</taxon>
        <taxon>Panheteroptera</taxon>
        <taxon>Cimicomorpha</taxon>
        <taxon>Miridae</taxon>
        <taxon>Dicyphina</taxon>
        <taxon>Nesidiocoris</taxon>
    </lineage>
</organism>
<dbReference type="AlphaFoldDB" id="A0A6H5H0K1"/>
<accession>A0A6H5H0K1</accession>
<sequence length="114" mass="12572">MRPNGQWLVNNLIAEGSTLNTLWTILASEMRGSDWSRSSPRAAGHARDNFGFCQRANAWSSGVIGNGRVFLAASPSISCRTPHTTIATRTCPRVTRSRNSHLMRLSSTICNSFY</sequence>
<name>A0A6H5H0K1_9HEMI</name>
<dbReference type="EMBL" id="CADCXU010018665">
    <property type="protein sequence ID" value="CAB0007063.1"/>
    <property type="molecule type" value="Genomic_DNA"/>
</dbReference>
<dbReference type="Proteomes" id="UP000479000">
    <property type="component" value="Unassembled WGS sequence"/>
</dbReference>
<reference evidence="1 3" key="1">
    <citation type="submission" date="2020-02" db="EMBL/GenBank/DDBJ databases">
        <authorList>
            <person name="Ferguson B K."/>
        </authorList>
    </citation>
    <scope>NUCLEOTIDE SEQUENCE [LARGE SCALE GENOMIC DNA]</scope>
</reference>